<dbReference type="Proteomes" id="UP000015106">
    <property type="component" value="Chromosome 5"/>
</dbReference>
<dbReference type="AlphaFoldDB" id="A0A8R7TYP5"/>
<protein>
    <recommendedName>
        <fullName evidence="1">GAG-pre-integrase domain-containing protein</fullName>
    </recommendedName>
</protein>
<accession>A0A8R7TYP5</accession>
<name>A0A8R7TYP5_TRIUA</name>
<evidence type="ECO:0000313" key="3">
    <source>
        <dbReference type="Proteomes" id="UP000015106"/>
    </source>
</evidence>
<reference evidence="2" key="2">
    <citation type="submission" date="2018-03" db="EMBL/GenBank/DDBJ databases">
        <title>The Triticum urartu genome reveals the dynamic nature of wheat genome evolution.</title>
        <authorList>
            <person name="Ling H."/>
            <person name="Ma B."/>
            <person name="Shi X."/>
            <person name="Liu H."/>
            <person name="Dong L."/>
            <person name="Sun H."/>
            <person name="Cao Y."/>
            <person name="Gao Q."/>
            <person name="Zheng S."/>
            <person name="Li Y."/>
            <person name="Yu Y."/>
            <person name="Du H."/>
            <person name="Qi M."/>
            <person name="Li Y."/>
            <person name="Yu H."/>
            <person name="Cui Y."/>
            <person name="Wang N."/>
            <person name="Chen C."/>
            <person name="Wu H."/>
            <person name="Zhao Y."/>
            <person name="Zhang J."/>
            <person name="Li Y."/>
            <person name="Zhou W."/>
            <person name="Zhang B."/>
            <person name="Hu W."/>
            <person name="Eijk M."/>
            <person name="Tang J."/>
            <person name="Witsenboer H."/>
            <person name="Zhao S."/>
            <person name="Li Z."/>
            <person name="Zhang A."/>
            <person name="Wang D."/>
            <person name="Liang C."/>
        </authorList>
    </citation>
    <scope>NUCLEOTIDE SEQUENCE [LARGE SCALE GENOMIC DNA]</scope>
    <source>
        <strain evidence="2">cv. G1812</strain>
    </source>
</reference>
<reference evidence="2" key="3">
    <citation type="submission" date="2022-06" db="UniProtKB">
        <authorList>
            <consortium name="EnsemblPlants"/>
        </authorList>
    </citation>
    <scope>IDENTIFICATION</scope>
</reference>
<evidence type="ECO:0000313" key="2">
    <source>
        <dbReference type="EnsemblPlants" id="TuG1812G0300003728.01.T01.cds247188"/>
    </source>
</evidence>
<keyword evidence="3" id="KW-1185">Reference proteome</keyword>
<organism evidence="2 3">
    <name type="scientific">Triticum urartu</name>
    <name type="common">Red wild einkorn</name>
    <name type="synonym">Crithodium urartu</name>
    <dbReference type="NCBI Taxonomy" id="4572"/>
    <lineage>
        <taxon>Eukaryota</taxon>
        <taxon>Viridiplantae</taxon>
        <taxon>Streptophyta</taxon>
        <taxon>Embryophyta</taxon>
        <taxon>Tracheophyta</taxon>
        <taxon>Spermatophyta</taxon>
        <taxon>Magnoliopsida</taxon>
        <taxon>Liliopsida</taxon>
        <taxon>Poales</taxon>
        <taxon>Poaceae</taxon>
        <taxon>BOP clade</taxon>
        <taxon>Pooideae</taxon>
        <taxon>Triticodae</taxon>
        <taxon>Triticeae</taxon>
        <taxon>Triticinae</taxon>
        <taxon>Triticum</taxon>
    </lineage>
</organism>
<evidence type="ECO:0000259" key="1">
    <source>
        <dbReference type="Pfam" id="PF13976"/>
    </source>
</evidence>
<feature type="domain" description="GAG-pre-integrase" evidence="1">
    <location>
        <begin position="28"/>
        <end position="71"/>
    </location>
</feature>
<sequence length="72" mass="7874">MRSNSHRDLYPFFTNTGVQALLTVVGGDVWHQRLGHPSNKTVSILSRTFLPTCNNGVSKTSVCTACQLGKQP</sequence>
<reference evidence="3" key="1">
    <citation type="journal article" date="2013" name="Nature">
        <title>Draft genome of the wheat A-genome progenitor Triticum urartu.</title>
        <authorList>
            <person name="Ling H.Q."/>
            <person name="Zhao S."/>
            <person name="Liu D."/>
            <person name="Wang J."/>
            <person name="Sun H."/>
            <person name="Zhang C."/>
            <person name="Fan H."/>
            <person name="Li D."/>
            <person name="Dong L."/>
            <person name="Tao Y."/>
            <person name="Gao C."/>
            <person name="Wu H."/>
            <person name="Li Y."/>
            <person name="Cui Y."/>
            <person name="Guo X."/>
            <person name="Zheng S."/>
            <person name="Wang B."/>
            <person name="Yu K."/>
            <person name="Liang Q."/>
            <person name="Yang W."/>
            <person name="Lou X."/>
            <person name="Chen J."/>
            <person name="Feng M."/>
            <person name="Jian J."/>
            <person name="Zhang X."/>
            <person name="Luo G."/>
            <person name="Jiang Y."/>
            <person name="Liu J."/>
            <person name="Wang Z."/>
            <person name="Sha Y."/>
            <person name="Zhang B."/>
            <person name="Wu H."/>
            <person name="Tang D."/>
            <person name="Shen Q."/>
            <person name="Xue P."/>
            <person name="Zou S."/>
            <person name="Wang X."/>
            <person name="Liu X."/>
            <person name="Wang F."/>
            <person name="Yang Y."/>
            <person name="An X."/>
            <person name="Dong Z."/>
            <person name="Zhang K."/>
            <person name="Zhang X."/>
            <person name="Luo M.C."/>
            <person name="Dvorak J."/>
            <person name="Tong Y."/>
            <person name="Wang J."/>
            <person name="Yang H."/>
            <person name="Li Z."/>
            <person name="Wang D."/>
            <person name="Zhang A."/>
            <person name="Wang J."/>
        </authorList>
    </citation>
    <scope>NUCLEOTIDE SEQUENCE</scope>
    <source>
        <strain evidence="3">cv. G1812</strain>
    </source>
</reference>
<dbReference type="Gramene" id="TuG1812G0300003728.01.T01">
    <property type="protein sequence ID" value="TuG1812G0300003728.01.T01.cds247188"/>
    <property type="gene ID" value="TuG1812G0300003728.01"/>
</dbReference>
<dbReference type="EnsemblPlants" id="TuG1812G0300003728.01.T01">
    <property type="protein sequence ID" value="TuG1812G0300003728.01.T01.cds247188"/>
    <property type="gene ID" value="TuG1812G0300003728.01"/>
</dbReference>
<dbReference type="InterPro" id="IPR025724">
    <property type="entry name" value="GAG-pre-integrase_dom"/>
</dbReference>
<dbReference type="Pfam" id="PF13976">
    <property type="entry name" value="gag_pre-integrs"/>
    <property type="match status" value="1"/>
</dbReference>
<proteinExistence type="predicted"/>